<dbReference type="Pfam" id="PF13606">
    <property type="entry name" value="Ank_3"/>
    <property type="match status" value="1"/>
</dbReference>
<feature type="repeat" description="ANK" evidence="3">
    <location>
        <begin position="1465"/>
        <end position="1497"/>
    </location>
</feature>
<dbReference type="SMART" id="SM00248">
    <property type="entry name" value="ANK"/>
    <property type="match status" value="48"/>
</dbReference>
<dbReference type="SUPFAM" id="SSF48403">
    <property type="entry name" value="Ankyrin repeat"/>
    <property type="match status" value="5"/>
</dbReference>
<feature type="repeat" description="ANK" evidence="3">
    <location>
        <begin position="1731"/>
        <end position="1763"/>
    </location>
</feature>
<feature type="repeat" description="ANK" evidence="3">
    <location>
        <begin position="1532"/>
        <end position="1564"/>
    </location>
</feature>
<feature type="repeat" description="ANK" evidence="3">
    <location>
        <begin position="721"/>
        <end position="753"/>
    </location>
</feature>
<feature type="repeat" description="ANK" evidence="3">
    <location>
        <begin position="1116"/>
        <end position="1148"/>
    </location>
</feature>
<feature type="repeat" description="ANK" evidence="3">
    <location>
        <begin position="1797"/>
        <end position="1829"/>
    </location>
</feature>
<feature type="repeat" description="ANK" evidence="3">
    <location>
        <begin position="1245"/>
        <end position="1277"/>
    </location>
</feature>
<feature type="repeat" description="ANK" evidence="3">
    <location>
        <begin position="2190"/>
        <end position="2215"/>
    </location>
</feature>
<reference evidence="5 6" key="1">
    <citation type="submission" date="2016-10" db="EMBL/GenBank/DDBJ databases">
        <title>Proteomics and genomics reveal pathogen-plant mechanisms compatible with a hemibiotrophic lifestyle of Diplodia corticola.</title>
        <authorList>
            <person name="Fernandes I."/>
            <person name="De Jonge R."/>
            <person name="Van De Peer Y."/>
            <person name="Devreese B."/>
            <person name="Alves A."/>
            <person name="Esteves A.C."/>
        </authorList>
    </citation>
    <scope>NUCLEOTIDE SEQUENCE [LARGE SCALE GENOMIC DNA]</scope>
    <source>
        <strain evidence="5 6">CBS 112549</strain>
    </source>
</reference>
<feature type="repeat" description="ANK" evidence="3">
    <location>
        <begin position="1498"/>
        <end position="1531"/>
    </location>
</feature>
<dbReference type="OrthoDB" id="2426273at2759"/>
<feature type="repeat" description="ANK" evidence="3">
    <location>
        <begin position="1764"/>
        <end position="1796"/>
    </location>
</feature>
<feature type="repeat" description="ANK" evidence="3">
    <location>
        <begin position="685"/>
        <end position="717"/>
    </location>
</feature>
<dbReference type="PANTHER" id="PTHR24198">
    <property type="entry name" value="ANKYRIN REPEAT AND PROTEIN KINASE DOMAIN-CONTAINING PROTEIN"/>
    <property type="match status" value="1"/>
</dbReference>
<dbReference type="PROSITE" id="PS50088">
    <property type="entry name" value="ANK_REPEAT"/>
    <property type="match status" value="27"/>
</dbReference>
<dbReference type="PROSITE" id="PS50297">
    <property type="entry name" value="ANK_REP_REGION"/>
    <property type="match status" value="23"/>
</dbReference>
<dbReference type="EMBL" id="MNUE01000033">
    <property type="protein sequence ID" value="OJD33069.1"/>
    <property type="molecule type" value="Genomic_DNA"/>
</dbReference>
<gene>
    <name evidence="5" type="ORF">BKCO1_3300060</name>
</gene>
<dbReference type="STRING" id="236234.A0A1J9S059"/>
<keyword evidence="1" id="KW-0677">Repeat</keyword>
<evidence type="ECO:0000256" key="4">
    <source>
        <dbReference type="SAM" id="MobiDB-lite"/>
    </source>
</evidence>
<feature type="repeat" description="ANK" evidence="3">
    <location>
        <begin position="1278"/>
        <end position="1310"/>
    </location>
</feature>
<feature type="repeat" description="ANK" evidence="3">
    <location>
        <begin position="755"/>
        <end position="787"/>
    </location>
</feature>
<feature type="repeat" description="ANK" evidence="3">
    <location>
        <begin position="1083"/>
        <end position="1115"/>
    </location>
</feature>
<feature type="repeat" description="ANK" evidence="3">
    <location>
        <begin position="1830"/>
        <end position="1862"/>
    </location>
</feature>
<dbReference type="Pfam" id="PF13637">
    <property type="entry name" value="Ank_4"/>
    <property type="match status" value="2"/>
</dbReference>
<evidence type="ECO:0000313" key="6">
    <source>
        <dbReference type="Proteomes" id="UP000183809"/>
    </source>
</evidence>
<evidence type="ECO:0000256" key="3">
    <source>
        <dbReference type="PROSITE-ProRule" id="PRU00023"/>
    </source>
</evidence>
<feature type="repeat" description="ANK" evidence="3">
    <location>
        <begin position="2326"/>
        <end position="2358"/>
    </location>
</feature>
<feature type="compositionally biased region" description="Basic and acidic residues" evidence="4">
    <location>
        <begin position="836"/>
        <end position="870"/>
    </location>
</feature>
<feature type="repeat" description="ANK" evidence="3">
    <location>
        <begin position="1631"/>
        <end position="1663"/>
    </location>
</feature>
<dbReference type="Proteomes" id="UP000183809">
    <property type="component" value="Unassembled WGS sequence"/>
</dbReference>
<proteinExistence type="predicted"/>
<dbReference type="GeneID" id="31014821"/>
<comment type="caution">
    <text evidence="5">The sequence shown here is derived from an EMBL/GenBank/DDBJ whole genome shotgun (WGS) entry which is preliminary data.</text>
</comment>
<feature type="repeat" description="ANK" evidence="3">
    <location>
        <begin position="880"/>
        <end position="912"/>
    </location>
</feature>
<evidence type="ECO:0000256" key="1">
    <source>
        <dbReference type="ARBA" id="ARBA00022737"/>
    </source>
</evidence>
<feature type="repeat" description="ANK" evidence="3">
    <location>
        <begin position="1996"/>
        <end position="2028"/>
    </location>
</feature>
<feature type="repeat" description="ANK" evidence="3">
    <location>
        <begin position="1698"/>
        <end position="1730"/>
    </location>
</feature>
<dbReference type="PRINTS" id="PR01415">
    <property type="entry name" value="ANKYRIN"/>
</dbReference>
<feature type="region of interest" description="Disordered" evidence="4">
    <location>
        <begin position="825"/>
        <end position="880"/>
    </location>
</feature>
<feature type="repeat" description="ANK" evidence="3">
    <location>
        <begin position="1929"/>
        <end position="1953"/>
    </location>
</feature>
<feature type="repeat" description="ANK" evidence="3">
    <location>
        <begin position="2095"/>
        <end position="2127"/>
    </location>
</feature>
<evidence type="ECO:0000313" key="5">
    <source>
        <dbReference type="EMBL" id="OJD33069.1"/>
    </source>
</evidence>
<dbReference type="InterPro" id="IPR036770">
    <property type="entry name" value="Ankyrin_rpt-contain_sf"/>
</dbReference>
<organism evidence="5 6">
    <name type="scientific">Diplodia corticola</name>
    <dbReference type="NCBI Taxonomy" id="236234"/>
    <lineage>
        <taxon>Eukaryota</taxon>
        <taxon>Fungi</taxon>
        <taxon>Dikarya</taxon>
        <taxon>Ascomycota</taxon>
        <taxon>Pezizomycotina</taxon>
        <taxon>Dothideomycetes</taxon>
        <taxon>Dothideomycetes incertae sedis</taxon>
        <taxon>Botryosphaeriales</taxon>
        <taxon>Botryosphaeriaceae</taxon>
        <taxon>Diplodia</taxon>
    </lineage>
</organism>
<feature type="repeat" description="ANK" evidence="3">
    <location>
        <begin position="2226"/>
        <end position="2258"/>
    </location>
</feature>
<accession>A0A1J9S059</accession>
<dbReference type="PANTHER" id="PTHR24198:SF165">
    <property type="entry name" value="ANKYRIN REPEAT-CONTAINING PROTEIN-RELATED"/>
    <property type="match status" value="1"/>
</dbReference>
<feature type="repeat" description="ANK" evidence="3">
    <location>
        <begin position="2293"/>
        <end position="2325"/>
    </location>
</feature>
<name>A0A1J9S059_9PEZI</name>
<feature type="repeat" description="ANK" evidence="3">
    <location>
        <begin position="1015"/>
        <end position="1047"/>
    </location>
</feature>
<dbReference type="Gene3D" id="1.25.40.20">
    <property type="entry name" value="Ankyrin repeat-containing domain"/>
    <property type="match status" value="14"/>
</dbReference>
<keyword evidence="6" id="KW-1185">Reference proteome</keyword>
<evidence type="ECO:0000256" key="2">
    <source>
        <dbReference type="ARBA" id="ARBA00023043"/>
    </source>
</evidence>
<feature type="repeat" description="ANK" evidence="3">
    <location>
        <begin position="1388"/>
        <end position="1409"/>
    </location>
</feature>
<feature type="region of interest" description="Disordered" evidence="4">
    <location>
        <begin position="2425"/>
        <end position="2446"/>
    </location>
</feature>
<sequence>MESDKILDAVRRARAFRLCLRRIWAVAASLPDKEKSLPTLIPAPDIFSVPGHDRQHHEHEQCTFDFCEHSRVDFTSVAQHHEKCPKDCGHFIFPLEQLEERVEAGRPTAWKLDDRSLLDTSHPYMAVSHVWADGTGAGTWRPGQVNKCLYTFICDIARHFQCEGCWWDTISIPLDDEIRGKALNNMHNNYADARITLVHDLYLREWEWVDAETACFAIAMSPWYSRGWTSLELAKSHKVKILFKARNDEHVIKDLDVDILAEIPPSSRYHATAESIRKLRSASIQSFGDLLAILGPRDTSKPRDVPIISGLLAGVDVSGGLSQQEIYQRILRKLGKVAQGNLFHNSATMSAPGFSWCPTNILDMPMAESDSATLELLENGDLEGMWRVHPADSVNTEDFIWKGTHPLTQVSLNLALNDKNKASHILLVENGKSQRRALLVKPMINEQGPLPLLCCHFVGPVYFSSALDGSIENGEFLEARVRIGSTDGMKELPYAWSSVFSMVKSKILEGKASSLEDTATTGRGIQTSQSQASFDENDTIKMGSKNWKALLYFEEEASKSLFEKSWMLQSSADSGSKLLEGMALHFMNGNDSSNSSVKGQALFYGHQDIIDYIIPWLDKVEAGSMMLLALDEDDKIRDDSDDDPTRDLLASDALLLASAQKQDKWVKPLVTLLLDNNAQHSSNLCGDTPLHLAVEHGCVGIVENLLKNQTNPADADAVNSKKQSAIHIAAEKGRSDVVRLLVEYSKNLNARDDEMGWTALHLAAQKGDEEMVQLLLDRDADPELSDWSESEDTALHHAARRGHEGIVEAVLDHVVNDDWKSAITSHSTASDGGENIDDKTNGDTGKKLDGETNDKVGGDNDRKSDGKNEEGMDPNVPNGQSQTALHLAAEKGHERVVKVLINKGARLCAVDGSEHTALRLAAKNGHAKTVGTLLSQQKSEKFEQSELDNALLLAAAGKHTDTVDKLQKKGARSGPQDSQGMTALHWIIEFKLDCNIKSLIERLEDGDVDKKDDKRQQSALLLAAEKGVRAAVPQLLKKGADVKLKDSEERTALHWAAIGRNVEIIGKLLKSEPKPEVNEQDYQGRTALHWAARSGSIDATMLLLDADMHDVTEDKHGQSALIFAACNGQAATVKALLDRGSPPKAQDHEQKTALDWAATIGSDAVVRQLLPKIEVDESRKKAMELAANGRHLSVATLLYESIKDPKVQASVFPTVLFLASATKQYSSVVRKLIGSDFDLNHTDKRGRTALMLAVENRNRRLTSELLDLKAETDLKDTEGKTALMIATQLDEWEMVGLLLRANADPDVQDKRNYTALHYAIEAESYMGVDLLLSKANPDIPDFRNRTALHTAIERFGLGRPEFFRERRRKGIVKLLLYHGVGLDLKDGQGQTPLHLAVLKDRYDIVELLLPFEDGAISRPMQQTHALDSEDADGRTPLLLAAEKGYYFLVDYLLNSGFRPNAQDKTGQTPLLLAAERGDSLSVKALLWKNADPNLRGPRGRTPLFQAARNGHEEIVRTLLEKENVNLDARDAMGRTALLLAAENGHADIVKELLDRAANSTIADYEGKKAWQKAMDKGHASVVGRLLSVPDAPIQDRKSVNEALLLASRRGWVTLVEVLLEKKADVIYQSREGWTALHMAAMSGHQEVVQKLLKKDLHIIIRDGKGRTALMQATEHGFESIVGILLERDEVKTNIDGWMGREALLFAAEKGYTGIVKLLLENSVDCNTFDSEKRTAMARAAANGHGAIVELLLQRKANSAIKDDHDRTVLHHAAWGGYDDVVSILLKNEVDFSASDSRGQSALHLAAERASKEVVERLLEKRANVNARSMDGQTVLHRAAWGGSCEVVKLLRQNGADPFIRDNSENKPWQVAAEKGHESIVQVLLEEEESVYDERILARKGLIFAAQMGYADIASSLLKKGAESAVKDKDGLTPLHWAAARGDKVLVDLLIREGDGLIDKQDCQRRTALCLGVIRARAAVVETLLQCDADANIPDEKGRTALHHAAETGNWEIVHILLNHQVDPHIRDCQKKKAWQLAAEAGYHQIVRLLLDKEVVGNSQSQKKEELFLRMAEEGMMPMVQVLLEKGVNKDAKDRFGRVAIGLAAEHSKDEVLELLLSKGANPGIPDLRKQTPLLWAAKAGNSRIISSILGDITPTERSCNESTAEHSNALPNSTKDVISKAEILNHTDSEGRTALSIAVENQHENAVRLLLVKGSPDIDVNVQDIAGRTALHLAAENGNRNLVQLLLKKKAKQDIQDDLGRTALLLAAEHEKYSVVEALLEASVDYLDVSDSHKRTPLQVATERGNKDIIQLLLSSGADTNLVDEEERTALLLAAENGDKEAIDLLLKNGANREHGDVHKRTPLLLAVANGDKAVVETLLGHPNYDMSIKDRQEHDQNLLRLAVQSGNKEVAWLIARRIASNTQNRGANEERCTLTEASPYESSMA</sequence>
<keyword evidence="2 3" id="KW-0040">ANK repeat</keyword>
<feature type="repeat" description="ANK" evidence="3">
    <location>
        <begin position="1432"/>
        <end position="1464"/>
    </location>
</feature>
<dbReference type="InterPro" id="IPR002110">
    <property type="entry name" value="Ankyrin_rpt"/>
</dbReference>
<dbReference type="RefSeq" id="XP_020129329.1">
    <property type="nucleotide sequence ID" value="XM_020274560.1"/>
</dbReference>
<dbReference type="Pfam" id="PF12796">
    <property type="entry name" value="Ank_2"/>
    <property type="match status" value="14"/>
</dbReference>
<protein>
    <submittedName>
        <fullName evidence="5">Ankyrin repeat protein</fullName>
    </submittedName>
</protein>